<evidence type="ECO:0008006" key="4">
    <source>
        <dbReference type="Google" id="ProtNLM"/>
    </source>
</evidence>
<accession>A0A3S0S1Z0</accession>
<dbReference type="Pfam" id="PF12893">
    <property type="entry name" value="Lumazine_bd_2"/>
    <property type="match status" value="1"/>
</dbReference>
<feature type="signal peptide" evidence="1">
    <location>
        <begin position="1"/>
        <end position="27"/>
    </location>
</feature>
<dbReference type="OrthoDB" id="118519at2"/>
<keyword evidence="1" id="KW-0732">Signal</keyword>
<dbReference type="AlphaFoldDB" id="A0A3S0S1Z0"/>
<evidence type="ECO:0000313" key="2">
    <source>
        <dbReference type="EMBL" id="RUL62189.1"/>
    </source>
</evidence>
<dbReference type="Gene3D" id="3.10.450.50">
    <property type="match status" value="1"/>
</dbReference>
<dbReference type="RefSeq" id="WP_126674633.1">
    <property type="nucleotide sequence ID" value="NZ_RYZR01000007.1"/>
</dbReference>
<dbReference type="InterPro" id="IPR039437">
    <property type="entry name" value="FrzH/put_lumazine-bd"/>
</dbReference>
<dbReference type="SUPFAM" id="SSF54427">
    <property type="entry name" value="NTF2-like"/>
    <property type="match status" value="1"/>
</dbReference>
<sequence length="174" mass="19401">MWLTKSRTYALYAFCICLLSAFSAASAQDIPAVVGMHQNDPAEKQAIEHVLSIYTTSFSNGDEAAFSSILLNDQVPFSSTAELHLDKAEPAHLQTSRYARFKQAVFESGKHYQQQFYHVRIEQDGALAQVSLDFVTRDADNHGGGYGWKSLTLLKVNGQWKIASEFYTVYPLPG</sequence>
<dbReference type="Proteomes" id="UP000267077">
    <property type="component" value="Unassembled WGS sequence"/>
</dbReference>
<dbReference type="EMBL" id="RYZR01000007">
    <property type="protein sequence ID" value="RUL62189.1"/>
    <property type="molecule type" value="Genomic_DNA"/>
</dbReference>
<proteinExistence type="predicted"/>
<gene>
    <name evidence="2" type="ORF">EKH79_14960</name>
</gene>
<comment type="caution">
    <text evidence="2">The sequence shown here is derived from an EMBL/GenBank/DDBJ whole genome shotgun (WGS) entry which is preliminary data.</text>
</comment>
<reference evidence="2 3" key="1">
    <citation type="submission" date="2018-12" db="EMBL/GenBank/DDBJ databases">
        <title>Dyella dinghuensis sp. nov. DHOA06 and Dyella choica sp. nov. 4M-K27, isolated from forest soil.</title>
        <authorList>
            <person name="Qiu L.-H."/>
            <person name="Gao Z.-H."/>
        </authorList>
    </citation>
    <scope>NUCLEOTIDE SEQUENCE [LARGE SCALE GENOMIC DNA]</scope>
    <source>
        <strain evidence="2 3">DHOA06</strain>
    </source>
</reference>
<dbReference type="InterPro" id="IPR032710">
    <property type="entry name" value="NTF2-like_dom_sf"/>
</dbReference>
<feature type="chain" id="PRO_5018634210" description="Nuclear transport factor 2 family protein" evidence="1">
    <location>
        <begin position="28"/>
        <end position="174"/>
    </location>
</feature>
<organism evidence="2 3">
    <name type="scientific">Dyella dinghuensis</name>
    <dbReference type="NCBI Taxonomy" id="1920169"/>
    <lineage>
        <taxon>Bacteria</taxon>
        <taxon>Pseudomonadati</taxon>
        <taxon>Pseudomonadota</taxon>
        <taxon>Gammaproteobacteria</taxon>
        <taxon>Lysobacterales</taxon>
        <taxon>Rhodanobacteraceae</taxon>
        <taxon>Dyella</taxon>
    </lineage>
</organism>
<evidence type="ECO:0000313" key="3">
    <source>
        <dbReference type="Proteomes" id="UP000267077"/>
    </source>
</evidence>
<evidence type="ECO:0000256" key="1">
    <source>
        <dbReference type="SAM" id="SignalP"/>
    </source>
</evidence>
<keyword evidence="3" id="KW-1185">Reference proteome</keyword>
<protein>
    <recommendedName>
        <fullName evidence="4">Nuclear transport factor 2 family protein</fullName>
    </recommendedName>
</protein>
<name>A0A3S0S1Z0_9GAMM</name>